<dbReference type="GO" id="GO:0003939">
    <property type="term" value="F:L-iditol 2-dehydrogenase (NAD+) activity"/>
    <property type="evidence" value="ECO:0007669"/>
    <property type="project" value="TreeGrafter"/>
</dbReference>
<feature type="non-terminal residue" evidence="7">
    <location>
        <position position="1"/>
    </location>
</feature>
<dbReference type="Gene3D" id="3.40.50.720">
    <property type="entry name" value="NAD(P)-binding Rossmann-like Domain"/>
    <property type="match status" value="2"/>
</dbReference>
<keyword evidence="3" id="KW-0479">Metal-binding</keyword>
<evidence type="ECO:0000256" key="4">
    <source>
        <dbReference type="ARBA" id="ARBA00022833"/>
    </source>
</evidence>
<comment type="caution">
    <text evidence="7">The sequence shown here is derived from an EMBL/GenBank/DDBJ whole genome shotgun (WGS) entry which is preliminary data.</text>
</comment>
<evidence type="ECO:0000313" key="7">
    <source>
        <dbReference type="EMBL" id="KOB68935.1"/>
    </source>
</evidence>
<dbReference type="PANTHER" id="PTHR43161">
    <property type="entry name" value="SORBITOL DEHYDROGENASE"/>
    <property type="match status" value="1"/>
</dbReference>
<proteinExistence type="inferred from homology"/>
<dbReference type="Proteomes" id="UP000037510">
    <property type="component" value="Unassembled WGS sequence"/>
</dbReference>
<dbReference type="InterPro" id="IPR011032">
    <property type="entry name" value="GroES-like_sf"/>
</dbReference>
<gene>
    <name evidence="7" type="ORF">OBRU01_17713</name>
</gene>
<accession>A0A0L7L0J4</accession>
<evidence type="ECO:0000313" key="8">
    <source>
        <dbReference type="Proteomes" id="UP000037510"/>
    </source>
</evidence>
<keyword evidence="8" id="KW-1185">Reference proteome</keyword>
<dbReference type="GO" id="GO:0046872">
    <property type="term" value="F:metal ion binding"/>
    <property type="evidence" value="ECO:0007669"/>
    <property type="project" value="UniProtKB-KW"/>
</dbReference>
<dbReference type="Gene3D" id="3.90.180.10">
    <property type="entry name" value="Medium-chain alcohol dehydrogenases, catalytic domain"/>
    <property type="match status" value="1"/>
</dbReference>
<dbReference type="AlphaFoldDB" id="A0A0L7L0J4"/>
<dbReference type="EMBL" id="JTDY01003835">
    <property type="protein sequence ID" value="KOB68935.1"/>
    <property type="molecule type" value="Genomic_DNA"/>
</dbReference>
<evidence type="ECO:0000256" key="3">
    <source>
        <dbReference type="ARBA" id="ARBA00022723"/>
    </source>
</evidence>
<dbReference type="PANTHER" id="PTHR43161:SF9">
    <property type="entry name" value="SORBITOL DEHYDROGENASE"/>
    <property type="match status" value="1"/>
</dbReference>
<comment type="similarity">
    <text evidence="2">Belongs to the zinc-containing alcohol dehydrogenase family.</text>
</comment>
<feature type="domain" description="Alcohol dehydrogenase-like N-terminal" evidence="6">
    <location>
        <begin position="10"/>
        <end position="59"/>
    </location>
</feature>
<reference evidence="7 8" key="1">
    <citation type="journal article" date="2015" name="Genome Biol. Evol.">
        <title>The genome of winter moth (Operophtera brumata) provides a genomic perspective on sexual dimorphism and phenology.</title>
        <authorList>
            <person name="Derks M.F."/>
            <person name="Smit S."/>
            <person name="Salis L."/>
            <person name="Schijlen E."/>
            <person name="Bossers A."/>
            <person name="Mateman C."/>
            <person name="Pijl A.S."/>
            <person name="de Ridder D."/>
            <person name="Groenen M.A."/>
            <person name="Visser M.E."/>
            <person name="Megens H.J."/>
        </authorList>
    </citation>
    <scope>NUCLEOTIDE SEQUENCE [LARGE SCALE GENOMIC DNA]</scope>
    <source>
        <strain evidence="7">WM2013NL</strain>
        <tissue evidence="7">Head and thorax</tissue>
    </source>
</reference>
<dbReference type="GO" id="GO:0006062">
    <property type="term" value="P:sorbitol catabolic process"/>
    <property type="evidence" value="ECO:0007669"/>
    <property type="project" value="TreeGrafter"/>
</dbReference>
<evidence type="ECO:0000256" key="2">
    <source>
        <dbReference type="ARBA" id="ARBA00008072"/>
    </source>
</evidence>
<organism evidence="7 8">
    <name type="scientific">Operophtera brumata</name>
    <name type="common">Winter moth</name>
    <name type="synonym">Phalaena brumata</name>
    <dbReference type="NCBI Taxonomy" id="104452"/>
    <lineage>
        <taxon>Eukaryota</taxon>
        <taxon>Metazoa</taxon>
        <taxon>Ecdysozoa</taxon>
        <taxon>Arthropoda</taxon>
        <taxon>Hexapoda</taxon>
        <taxon>Insecta</taxon>
        <taxon>Pterygota</taxon>
        <taxon>Neoptera</taxon>
        <taxon>Endopterygota</taxon>
        <taxon>Lepidoptera</taxon>
        <taxon>Glossata</taxon>
        <taxon>Ditrysia</taxon>
        <taxon>Geometroidea</taxon>
        <taxon>Geometridae</taxon>
        <taxon>Larentiinae</taxon>
        <taxon>Operophtera</taxon>
    </lineage>
</organism>
<keyword evidence="4" id="KW-0862">Zinc</keyword>
<dbReference type="Pfam" id="PF08240">
    <property type="entry name" value="ADH_N"/>
    <property type="match status" value="1"/>
</dbReference>
<name>A0A0L7L0J4_OPEBR</name>
<dbReference type="InterPro" id="IPR036291">
    <property type="entry name" value="NAD(P)-bd_dom_sf"/>
</dbReference>
<dbReference type="SUPFAM" id="SSF51735">
    <property type="entry name" value="NAD(P)-binding Rossmann-fold domains"/>
    <property type="match status" value="1"/>
</dbReference>
<sequence length="208" mass="21662">EKWPVPEINDYEVLIEVSCVGICGSDVKLYSTGKCGADLLTEPIVIGHEGAGTVVKTGPLQPVRPAALLLVHGRAGQPVPVLQACRRLLPQPLAIAIHACNRAAIKIGAKIAILGAGPIGILCAMSARAMGAGKILITDVVESRLSTARDLGADCTLLTHRDDSDGAIVTKTGGTVLVVGIGEDRVEVPLSPTLLREVDVRGSFRIVN</sequence>
<keyword evidence="5" id="KW-0560">Oxidoreductase</keyword>
<dbReference type="InterPro" id="IPR013154">
    <property type="entry name" value="ADH-like_N"/>
</dbReference>
<evidence type="ECO:0000256" key="1">
    <source>
        <dbReference type="ARBA" id="ARBA00001947"/>
    </source>
</evidence>
<feature type="non-terminal residue" evidence="7">
    <location>
        <position position="208"/>
    </location>
</feature>
<evidence type="ECO:0000259" key="6">
    <source>
        <dbReference type="Pfam" id="PF08240"/>
    </source>
</evidence>
<protein>
    <submittedName>
        <fullName evidence="7">Sorbitol dehydrogenase</fullName>
    </submittedName>
</protein>
<dbReference type="SUPFAM" id="SSF50129">
    <property type="entry name" value="GroES-like"/>
    <property type="match status" value="1"/>
</dbReference>
<comment type="cofactor">
    <cofactor evidence="1">
        <name>Zn(2+)</name>
        <dbReference type="ChEBI" id="CHEBI:29105"/>
    </cofactor>
</comment>
<evidence type="ECO:0000256" key="5">
    <source>
        <dbReference type="ARBA" id="ARBA00023002"/>
    </source>
</evidence>
<dbReference type="STRING" id="104452.A0A0L7L0J4"/>